<comment type="caution">
    <text evidence="6">The sequence shown here is derived from an EMBL/GenBank/DDBJ whole genome shotgun (WGS) entry which is preliminary data.</text>
</comment>
<dbReference type="InterPro" id="IPR018062">
    <property type="entry name" value="HTH_AraC-typ_CS"/>
</dbReference>
<feature type="domain" description="HTH araC/xylS-type" evidence="5">
    <location>
        <begin position="659"/>
        <end position="756"/>
    </location>
</feature>
<dbReference type="EMBL" id="SIRE01000006">
    <property type="protein sequence ID" value="TBL79893.1"/>
    <property type="molecule type" value="Genomic_DNA"/>
</dbReference>
<dbReference type="Proteomes" id="UP000293142">
    <property type="component" value="Unassembled WGS sequence"/>
</dbReference>
<dbReference type="Pfam" id="PF17853">
    <property type="entry name" value="GGDEF_2"/>
    <property type="match status" value="1"/>
</dbReference>
<dbReference type="PROSITE" id="PS00041">
    <property type="entry name" value="HTH_ARAC_FAMILY_1"/>
    <property type="match status" value="1"/>
</dbReference>
<evidence type="ECO:0000256" key="4">
    <source>
        <dbReference type="SAM" id="Phobius"/>
    </source>
</evidence>
<dbReference type="InterPro" id="IPR018060">
    <property type="entry name" value="HTH_AraC"/>
</dbReference>
<evidence type="ECO:0000256" key="2">
    <source>
        <dbReference type="ARBA" id="ARBA00023125"/>
    </source>
</evidence>
<dbReference type="SUPFAM" id="SSF46689">
    <property type="entry name" value="Homeodomain-like"/>
    <property type="match status" value="2"/>
</dbReference>
<dbReference type="Pfam" id="PF12833">
    <property type="entry name" value="HTH_18"/>
    <property type="match status" value="1"/>
</dbReference>
<dbReference type="PANTHER" id="PTHR43280:SF28">
    <property type="entry name" value="HTH-TYPE TRANSCRIPTIONAL ACTIVATOR RHAS"/>
    <property type="match status" value="1"/>
</dbReference>
<evidence type="ECO:0000256" key="3">
    <source>
        <dbReference type="ARBA" id="ARBA00023163"/>
    </source>
</evidence>
<dbReference type="InterPro" id="IPR009057">
    <property type="entry name" value="Homeodomain-like_sf"/>
</dbReference>
<dbReference type="OrthoDB" id="1975037at2"/>
<keyword evidence="4" id="KW-0812">Transmembrane</keyword>
<dbReference type="PANTHER" id="PTHR43280">
    <property type="entry name" value="ARAC-FAMILY TRANSCRIPTIONAL REGULATOR"/>
    <property type="match status" value="1"/>
</dbReference>
<organism evidence="6 7">
    <name type="scientific">Paenibacillus thalictri</name>
    <dbReference type="NCBI Taxonomy" id="2527873"/>
    <lineage>
        <taxon>Bacteria</taxon>
        <taxon>Bacillati</taxon>
        <taxon>Bacillota</taxon>
        <taxon>Bacilli</taxon>
        <taxon>Bacillales</taxon>
        <taxon>Paenibacillaceae</taxon>
        <taxon>Paenibacillus</taxon>
    </lineage>
</organism>
<reference evidence="6 7" key="1">
    <citation type="submission" date="2019-02" db="EMBL/GenBank/DDBJ databases">
        <title>Paenibacillus sp. nov., isolated from surface-sterilized tissue of Thalictrum simplex L.</title>
        <authorList>
            <person name="Tuo L."/>
        </authorList>
    </citation>
    <scope>NUCLEOTIDE SEQUENCE [LARGE SCALE GENOMIC DNA]</scope>
    <source>
        <strain evidence="6 7">N2SHLJ1</strain>
    </source>
</reference>
<dbReference type="AlphaFoldDB" id="A0A4Q9DVR7"/>
<protein>
    <submittedName>
        <fullName evidence="6">AraC family transcriptional regulator</fullName>
    </submittedName>
</protein>
<feature type="transmembrane region" description="Helical" evidence="4">
    <location>
        <begin position="308"/>
        <end position="333"/>
    </location>
</feature>
<dbReference type="PROSITE" id="PS01124">
    <property type="entry name" value="HTH_ARAC_FAMILY_2"/>
    <property type="match status" value="1"/>
</dbReference>
<dbReference type="InterPro" id="IPR041522">
    <property type="entry name" value="CdaR_GGDEF"/>
</dbReference>
<keyword evidence="2" id="KW-0238">DNA-binding</keyword>
<proteinExistence type="predicted"/>
<dbReference type="SMART" id="SM00342">
    <property type="entry name" value="HTH_ARAC"/>
    <property type="match status" value="1"/>
</dbReference>
<keyword evidence="1" id="KW-0805">Transcription regulation</keyword>
<dbReference type="GO" id="GO:0043565">
    <property type="term" value="F:sequence-specific DNA binding"/>
    <property type="evidence" value="ECO:0007669"/>
    <property type="project" value="InterPro"/>
</dbReference>
<accession>A0A4Q9DVR7</accession>
<feature type="transmembrane region" description="Helical" evidence="4">
    <location>
        <begin position="27"/>
        <end position="49"/>
    </location>
</feature>
<evidence type="ECO:0000259" key="5">
    <source>
        <dbReference type="PROSITE" id="PS01124"/>
    </source>
</evidence>
<name>A0A4Q9DVR7_9BACL</name>
<keyword evidence="7" id="KW-1185">Reference proteome</keyword>
<evidence type="ECO:0000256" key="1">
    <source>
        <dbReference type="ARBA" id="ARBA00023015"/>
    </source>
</evidence>
<keyword evidence="3" id="KW-0804">Transcription</keyword>
<gene>
    <name evidence="6" type="ORF">EYB31_09880</name>
</gene>
<sequence length="758" mass="87275">MVLSLSVSYTAHVGGCLRMNSNYFYRLIWFGCLSVCLPIILGGVVYYHYAMQQGISRFQENSLVSLNMIEQFTEKSMHEVEDDLLQLALEPVILDTFAMPNYGKNYISQADVLNKMAIQKSKNSLIGDIYYYSENANIILSHSMGFQKFDTFKYKSDIEALRKLHLEGQWVYLPESQKSGYLSFALKMPSLTTEASQGLLMIQLEAGQLTKYYDSLLSLTKNQSIYVIDDQKRLLLQSRKPDGHESAGISESVVSRIMSEESRNNYFQIEGPDQQNNYYSYLKSMSGNIYVFTVPYQAIIGELSWIRWVSVAAVLIFIGVGVLLTIVNLKWAYNPIVKLMDSLDAKARSLSIRAETLSAELAQSIPPLMERFLQQWLGGNFIQSSALYDEFAKYGIPLDRNYAVILVRAENRLKDQRFRSEDKSVITFVITNVMTELLRERHALEGYVLHDADGHGVAIFHFDRSVPPEKAIADTTRYAETVSHSLLTYLKLRVSIGIGRPYTHIADIRISYRESRQALQYRLYKDKATIFYIADLEGRQKPDAFTYPRQTELHILEALKKRDSRLACEALHEFNQSLKSSDSYNIMFQGHFVLLSSIISSVDRKGEGIPEILEYDLFEQLRGKETAEEMYEWFAQSMFPLYEKIIDENYNTRGKLIIKEVQAYIQNHVSKDISLSECAEMFQTTPSYLSRLFKKEVGMTFLDFVTECKINEAKILLIETDRNINDIAYTVGYTHRNFNRIFQRILKMSPSDYRAANR</sequence>
<keyword evidence="4" id="KW-1133">Transmembrane helix</keyword>
<dbReference type="Gene3D" id="1.10.10.60">
    <property type="entry name" value="Homeodomain-like"/>
    <property type="match status" value="2"/>
</dbReference>
<dbReference type="GO" id="GO:0003700">
    <property type="term" value="F:DNA-binding transcription factor activity"/>
    <property type="evidence" value="ECO:0007669"/>
    <property type="project" value="InterPro"/>
</dbReference>
<keyword evidence="4" id="KW-0472">Membrane</keyword>
<evidence type="ECO:0000313" key="6">
    <source>
        <dbReference type="EMBL" id="TBL79893.1"/>
    </source>
</evidence>
<evidence type="ECO:0000313" key="7">
    <source>
        <dbReference type="Proteomes" id="UP000293142"/>
    </source>
</evidence>